<dbReference type="GO" id="GO:0043248">
    <property type="term" value="P:proteasome assembly"/>
    <property type="evidence" value="ECO:0007669"/>
    <property type="project" value="InterPro"/>
</dbReference>
<dbReference type="HOGENOM" id="CLU_105927_0_0_1"/>
<proteinExistence type="predicted"/>
<dbReference type="Proteomes" id="UP000027195">
    <property type="component" value="Unassembled WGS sequence"/>
</dbReference>
<organism evidence="1 2">
    <name type="scientific">Botryobasidium botryosum (strain FD-172 SS1)</name>
    <dbReference type="NCBI Taxonomy" id="930990"/>
    <lineage>
        <taxon>Eukaryota</taxon>
        <taxon>Fungi</taxon>
        <taxon>Dikarya</taxon>
        <taxon>Basidiomycota</taxon>
        <taxon>Agaricomycotina</taxon>
        <taxon>Agaricomycetes</taxon>
        <taxon>Cantharellales</taxon>
        <taxon>Botryobasidiaceae</taxon>
        <taxon>Botryobasidium</taxon>
    </lineage>
</organism>
<gene>
    <name evidence="1" type="ORF">BOTBODRAFT_171944</name>
</gene>
<dbReference type="PANTHER" id="PTHR31051">
    <property type="entry name" value="PROTEASOME ASSEMBLY CHAPERONE 3"/>
    <property type="match status" value="1"/>
</dbReference>
<protein>
    <recommendedName>
        <fullName evidence="3">Proteasome assembly chaperone 3</fullName>
    </recommendedName>
</protein>
<accession>A0A067MRX1</accession>
<evidence type="ECO:0008006" key="3">
    <source>
        <dbReference type="Google" id="ProtNLM"/>
    </source>
</evidence>
<dbReference type="Gene3D" id="3.30.230.90">
    <property type="match status" value="1"/>
</dbReference>
<dbReference type="PANTHER" id="PTHR31051:SF1">
    <property type="entry name" value="PROTEASOME ASSEMBLY CHAPERONE 3"/>
    <property type="match status" value="1"/>
</dbReference>
<sequence>MSLSPHRCARAIDGDHTEVVVQFYADRVLVLVTQLNKIGSLIQATLPDSYPLAPAPAPALPSPPAAILLTPLLGCAPSTHEASLYDIYAAQIATLVWTCKDTHGRRAVIAGIALKRQRISPGEDGLTEQDRGVFAQVMDMVRVCMQGA</sequence>
<reference evidence="2" key="1">
    <citation type="journal article" date="2014" name="Proc. Natl. Acad. Sci. U.S.A.">
        <title>Extensive sampling of basidiomycete genomes demonstrates inadequacy of the white-rot/brown-rot paradigm for wood decay fungi.</title>
        <authorList>
            <person name="Riley R."/>
            <person name="Salamov A.A."/>
            <person name="Brown D.W."/>
            <person name="Nagy L.G."/>
            <person name="Floudas D."/>
            <person name="Held B.W."/>
            <person name="Levasseur A."/>
            <person name="Lombard V."/>
            <person name="Morin E."/>
            <person name="Otillar R."/>
            <person name="Lindquist E.A."/>
            <person name="Sun H."/>
            <person name="LaButti K.M."/>
            <person name="Schmutz J."/>
            <person name="Jabbour D."/>
            <person name="Luo H."/>
            <person name="Baker S.E."/>
            <person name="Pisabarro A.G."/>
            <person name="Walton J.D."/>
            <person name="Blanchette R.A."/>
            <person name="Henrissat B."/>
            <person name="Martin F."/>
            <person name="Cullen D."/>
            <person name="Hibbett D.S."/>
            <person name="Grigoriev I.V."/>
        </authorList>
    </citation>
    <scope>NUCLEOTIDE SEQUENCE [LARGE SCALE GENOMIC DNA]</scope>
    <source>
        <strain evidence="2">FD-172 SS1</strain>
    </source>
</reference>
<dbReference type="AlphaFoldDB" id="A0A067MRX1"/>
<name>A0A067MRX1_BOTB1</name>
<dbReference type="OrthoDB" id="5593278at2759"/>
<keyword evidence="2" id="KW-1185">Reference proteome</keyword>
<evidence type="ECO:0000313" key="2">
    <source>
        <dbReference type="Proteomes" id="UP000027195"/>
    </source>
</evidence>
<dbReference type="STRING" id="930990.A0A067MRX1"/>
<dbReference type="InterPro" id="IPR018788">
    <property type="entry name" value="Proteasome_assmbl_chp_3"/>
</dbReference>
<dbReference type="EMBL" id="KL198023">
    <property type="protein sequence ID" value="KDQ17460.1"/>
    <property type="molecule type" value="Genomic_DNA"/>
</dbReference>
<dbReference type="InterPro" id="IPR053720">
    <property type="entry name" value="Psm_Assembly_Chaperone"/>
</dbReference>
<evidence type="ECO:0000313" key="1">
    <source>
        <dbReference type="EMBL" id="KDQ17460.1"/>
    </source>
</evidence>
<dbReference type="InParanoid" id="A0A067MRX1"/>